<dbReference type="Proteomes" id="UP000237105">
    <property type="component" value="Unassembled WGS sequence"/>
</dbReference>
<reference evidence="3" key="1">
    <citation type="submission" date="2016-06" db="EMBL/GenBank/DDBJ databases">
        <title>Parallel loss of symbiosis genes in relatives of nitrogen-fixing non-legume Parasponia.</title>
        <authorList>
            <person name="Van Velzen R."/>
            <person name="Holmer R."/>
            <person name="Bu F."/>
            <person name="Rutten L."/>
            <person name="Van Zeijl A."/>
            <person name="Liu W."/>
            <person name="Santuari L."/>
            <person name="Cao Q."/>
            <person name="Sharma T."/>
            <person name="Shen D."/>
            <person name="Roswanjaya Y."/>
            <person name="Wardhani T."/>
            <person name="Kalhor M.S."/>
            <person name="Jansen J."/>
            <person name="Van den Hoogen J."/>
            <person name="Gungor B."/>
            <person name="Hartog M."/>
            <person name="Hontelez J."/>
            <person name="Verver J."/>
            <person name="Yang W.-C."/>
            <person name="Schijlen E."/>
            <person name="Repin R."/>
            <person name="Schilthuizen M."/>
            <person name="Schranz E."/>
            <person name="Heidstra R."/>
            <person name="Miyata K."/>
            <person name="Fedorova E."/>
            <person name="Kohlen W."/>
            <person name="Bisseling T."/>
            <person name="Smit S."/>
            <person name="Geurts R."/>
        </authorList>
    </citation>
    <scope>NUCLEOTIDE SEQUENCE [LARGE SCALE GENOMIC DNA]</scope>
    <source>
        <strain evidence="3">cv. WU1-14</strain>
    </source>
</reference>
<evidence type="ECO:0000313" key="3">
    <source>
        <dbReference type="Proteomes" id="UP000237105"/>
    </source>
</evidence>
<feature type="region of interest" description="Disordered" evidence="1">
    <location>
        <begin position="90"/>
        <end position="113"/>
    </location>
</feature>
<feature type="compositionally biased region" description="Polar residues" evidence="1">
    <location>
        <begin position="37"/>
        <end position="51"/>
    </location>
</feature>
<sequence>MLQILIDAVTKYNIRIDNVDEKNRQISRNNEKRSHSDPTFVSNVSPKSGSFTHPKDTKHHHSGLLPTLTSPFHIGTSNASPIVDAYPDTYNALDSIPPPRPTHHPRHIEPPNR</sequence>
<proteinExistence type="predicted"/>
<dbReference type="EMBL" id="JXTB01000658">
    <property type="protein sequence ID" value="PON34467.1"/>
    <property type="molecule type" value="Genomic_DNA"/>
</dbReference>
<feature type="compositionally biased region" description="Basic and acidic residues" evidence="1">
    <location>
        <begin position="21"/>
        <end position="36"/>
    </location>
</feature>
<evidence type="ECO:0000256" key="1">
    <source>
        <dbReference type="SAM" id="MobiDB-lite"/>
    </source>
</evidence>
<dbReference type="AlphaFoldDB" id="A0A2P5AD42"/>
<comment type="caution">
    <text evidence="2">The sequence shown here is derived from an EMBL/GenBank/DDBJ whole genome shotgun (WGS) entry which is preliminary data.</text>
</comment>
<evidence type="ECO:0000313" key="2">
    <source>
        <dbReference type="EMBL" id="PON34467.1"/>
    </source>
</evidence>
<accession>A0A2P5AD42</accession>
<name>A0A2P5AD42_PARAD</name>
<keyword evidence="3" id="KW-1185">Reference proteome</keyword>
<gene>
    <name evidence="2" type="ORF">PanWU01x14_344270</name>
</gene>
<dbReference type="OrthoDB" id="10457998at2759"/>
<feature type="region of interest" description="Disordered" evidence="1">
    <location>
        <begin position="21"/>
        <end position="64"/>
    </location>
</feature>
<protein>
    <submittedName>
        <fullName evidence="2">Uncharacterized protein</fullName>
    </submittedName>
</protein>
<organism evidence="2 3">
    <name type="scientific">Parasponia andersonii</name>
    <name type="common">Sponia andersonii</name>
    <dbReference type="NCBI Taxonomy" id="3476"/>
    <lineage>
        <taxon>Eukaryota</taxon>
        <taxon>Viridiplantae</taxon>
        <taxon>Streptophyta</taxon>
        <taxon>Embryophyta</taxon>
        <taxon>Tracheophyta</taxon>
        <taxon>Spermatophyta</taxon>
        <taxon>Magnoliopsida</taxon>
        <taxon>eudicotyledons</taxon>
        <taxon>Gunneridae</taxon>
        <taxon>Pentapetalae</taxon>
        <taxon>rosids</taxon>
        <taxon>fabids</taxon>
        <taxon>Rosales</taxon>
        <taxon>Cannabaceae</taxon>
        <taxon>Parasponia</taxon>
    </lineage>
</organism>